<evidence type="ECO:0000259" key="1">
    <source>
        <dbReference type="Pfam" id="PF13472"/>
    </source>
</evidence>
<evidence type="ECO:0000313" key="3">
    <source>
        <dbReference type="Proteomes" id="UP000609121"/>
    </source>
</evidence>
<sequence>MVIPRRISTGPALPSRVRAASFSARTGSAIASLLGHVTSLRYGAGRAARKAAVAIALIYPAAAAQADAVVIAALGDSLTAGYGLDEDEGLVPQLQARLEAAGVEAELQNAGVSGDTSAGGLARLGWTLGPDVDALIVELGANDMLRGIDPAEVRANLDGILAQAADAGLPVLLIGFSAPGNYGPDYKAAFDAIYPDLAEARGADLFADYFAPLRAADDGTQAARARLLQGDGLHPTAEGIGLIADALVPQVAALAGRAGADQPG</sequence>
<dbReference type="PANTHER" id="PTHR30383">
    <property type="entry name" value="THIOESTERASE 1/PROTEASE 1/LYSOPHOSPHOLIPASE L1"/>
    <property type="match status" value="1"/>
</dbReference>
<dbReference type="GO" id="GO:0004622">
    <property type="term" value="F:phosphatidylcholine lysophospholipase activity"/>
    <property type="evidence" value="ECO:0007669"/>
    <property type="project" value="TreeGrafter"/>
</dbReference>
<reference evidence="2" key="1">
    <citation type="submission" date="2020-09" db="EMBL/GenBank/DDBJ databases">
        <title>A novel bacterium of genus Mangrovicoccus, isolated from South China Sea.</title>
        <authorList>
            <person name="Huang H."/>
            <person name="Mo K."/>
            <person name="Hu Y."/>
        </authorList>
    </citation>
    <scope>NUCLEOTIDE SEQUENCE</scope>
    <source>
        <strain evidence="2">HB182678</strain>
    </source>
</reference>
<dbReference type="Gene3D" id="3.40.50.1110">
    <property type="entry name" value="SGNH hydrolase"/>
    <property type="match status" value="1"/>
</dbReference>
<keyword evidence="3" id="KW-1185">Reference proteome</keyword>
<dbReference type="SUPFAM" id="SSF52266">
    <property type="entry name" value="SGNH hydrolase"/>
    <property type="match status" value="1"/>
</dbReference>
<dbReference type="InterPro" id="IPR036514">
    <property type="entry name" value="SGNH_hydro_sf"/>
</dbReference>
<dbReference type="PANTHER" id="PTHR30383:SF24">
    <property type="entry name" value="THIOESTERASE 1_PROTEASE 1_LYSOPHOSPHOLIPASE L1"/>
    <property type="match status" value="1"/>
</dbReference>
<protein>
    <submittedName>
        <fullName evidence="2">Arylesterase</fullName>
    </submittedName>
</protein>
<feature type="domain" description="SGNH hydrolase-type esterase" evidence="1">
    <location>
        <begin position="73"/>
        <end position="239"/>
    </location>
</feature>
<name>A0A8J7CMN4_9RHOB</name>
<dbReference type="Proteomes" id="UP000609121">
    <property type="component" value="Unassembled WGS sequence"/>
</dbReference>
<accession>A0A8J7CMN4</accession>
<dbReference type="InterPro" id="IPR013830">
    <property type="entry name" value="SGNH_hydro"/>
</dbReference>
<evidence type="ECO:0000313" key="2">
    <source>
        <dbReference type="EMBL" id="MBE3640651.1"/>
    </source>
</evidence>
<proteinExistence type="predicted"/>
<gene>
    <name evidence="2" type="ORF">ICN82_20810</name>
</gene>
<dbReference type="EMBL" id="JACVXA010000119">
    <property type="protein sequence ID" value="MBE3640651.1"/>
    <property type="molecule type" value="Genomic_DNA"/>
</dbReference>
<dbReference type="Pfam" id="PF13472">
    <property type="entry name" value="Lipase_GDSL_2"/>
    <property type="match status" value="1"/>
</dbReference>
<organism evidence="2 3">
    <name type="scientific">Mangrovicoccus algicola</name>
    <dbReference type="NCBI Taxonomy" id="2771008"/>
    <lineage>
        <taxon>Bacteria</taxon>
        <taxon>Pseudomonadati</taxon>
        <taxon>Pseudomonadota</taxon>
        <taxon>Alphaproteobacteria</taxon>
        <taxon>Rhodobacterales</taxon>
        <taxon>Paracoccaceae</taxon>
        <taxon>Mangrovicoccus</taxon>
    </lineage>
</organism>
<comment type="caution">
    <text evidence="2">The sequence shown here is derived from an EMBL/GenBank/DDBJ whole genome shotgun (WGS) entry which is preliminary data.</text>
</comment>
<dbReference type="InterPro" id="IPR051532">
    <property type="entry name" value="Ester_Hydrolysis_Enzymes"/>
</dbReference>
<dbReference type="CDD" id="cd01822">
    <property type="entry name" value="Lysophospholipase_L1_like"/>
    <property type="match status" value="1"/>
</dbReference>
<dbReference type="AlphaFoldDB" id="A0A8J7CMN4"/>